<dbReference type="PANTHER" id="PTHR43301:SF3">
    <property type="entry name" value="ARABINAN ENDO-1,5-ALPHA-L-ARABINOSIDASE A-RELATED"/>
    <property type="match status" value="1"/>
</dbReference>
<reference evidence="11 12" key="1">
    <citation type="submission" date="2024-02" db="EMBL/GenBank/DDBJ databases">
        <title>De novo assembly and annotation of 12 fungi associated with fruit tree decline syndrome in Ontario, Canada.</title>
        <authorList>
            <person name="Sulman M."/>
            <person name="Ellouze W."/>
            <person name="Ilyukhin E."/>
        </authorList>
    </citation>
    <scope>NUCLEOTIDE SEQUENCE [LARGE SCALE GENOMIC DNA]</scope>
    <source>
        <strain evidence="11 12">M11/M66-122</strain>
    </source>
</reference>
<keyword evidence="6 7" id="KW-0326">Glycosidase</keyword>
<feature type="signal peptide" evidence="10">
    <location>
        <begin position="1"/>
        <end position="25"/>
    </location>
</feature>
<comment type="similarity">
    <text evidence="3 7">Belongs to the glycosyl hydrolase 43 family.</text>
</comment>
<feature type="site" description="Important for catalytic activity, responsible for pKa modulation of the active site Glu and correct orientation of both the proton donor and substrate" evidence="9">
    <location>
        <position position="152"/>
    </location>
</feature>
<dbReference type="GO" id="GO:0046558">
    <property type="term" value="F:arabinan endo-1,5-alpha-L-arabinosidase activity"/>
    <property type="evidence" value="ECO:0007669"/>
    <property type="project" value="UniProtKB-EC"/>
</dbReference>
<keyword evidence="12" id="KW-1185">Reference proteome</keyword>
<feature type="active site" description="Proton acceptor" evidence="8">
    <location>
        <position position="38"/>
    </location>
</feature>
<dbReference type="PIRSF" id="PIRSF026534">
    <property type="entry name" value="Endo_alpha-L-arabinosidase"/>
    <property type="match status" value="1"/>
</dbReference>
<dbReference type="Pfam" id="PF04616">
    <property type="entry name" value="Glyco_hydro_43"/>
    <property type="match status" value="1"/>
</dbReference>
<evidence type="ECO:0000256" key="10">
    <source>
        <dbReference type="SAM" id="SignalP"/>
    </source>
</evidence>
<evidence type="ECO:0000256" key="1">
    <source>
        <dbReference type="ARBA" id="ARBA00000375"/>
    </source>
</evidence>
<comment type="caution">
    <text evidence="11">The sequence shown here is derived from an EMBL/GenBank/DDBJ whole genome shotgun (WGS) entry which is preliminary data.</text>
</comment>
<keyword evidence="10" id="KW-0732">Signal</keyword>
<dbReference type="InterPro" id="IPR006710">
    <property type="entry name" value="Glyco_hydro_43"/>
</dbReference>
<evidence type="ECO:0000256" key="8">
    <source>
        <dbReference type="PIRSR" id="PIRSR606710-1"/>
    </source>
</evidence>
<evidence type="ECO:0000256" key="5">
    <source>
        <dbReference type="ARBA" id="ARBA00022801"/>
    </source>
</evidence>
<evidence type="ECO:0000313" key="12">
    <source>
        <dbReference type="Proteomes" id="UP001320420"/>
    </source>
</evidence>
<dbReference type="InterPro" id="IPR016840">
    <property type="entry name" value="Glyco_hydro_43_endo_a_Ara-ase"/>
</dbReference>
<protein>
    <recommendedName>
        <fullName evidence="4 7">Arabinan endo-1,5-alpha-L-arabinosidase</fullName>
        <ecNumber evidence="4 7">3.2.1.99</ecNumber>
    </recommendedName>
</protein>
<comment type="catalytic activity">
    <reaction evidence="1 7">
        <text>Endohydrolysis of (1-&gt;5)-alpha-arabinofuranosidic linkages in (1-&gt;5)-arabinans.</text>
        <dbReference type="EC" id="3.2.1.99"/>
    </reaction>
</comment>
<feature type="chain" id="PRO_5042833918" description="Arabinan endo-1,5-alpha-L-arabinosidase" evidence="10">
    <location>
        <begin position="26"/>
        <end position="324"/>
    </location>
</feature>
<dbReference type="InterPro" id="IPR050727">
    <property type="entry name" value="GH43_arabinanases"/>
</dbReference>
<evidence type="ECO:0000313" key="11">
    <source>
        <dbReference type="EMBL" id="KAK7755026.1"/>
    </source>
</evidence>
<sequence>MSLPRFCTGVLASIALLSSAVTGQADPGTCSGECWAHDPALVRRDDGVYFRFNTGSKIGILKSDSINGPWVSQGAAISAGSTIDLPGKDDLWAPEVVKIGDLYHLYYSVSEFGSQSSAIGYATSSTLEAGSWTDHGATGVTSSSGKDYNAIDANMISSGSNWYMNFGSFWGDIHQAPMGTDGKKVTGSAVQIQYQPSGTHPAEGSFMFYRSNYYYLFWSEGICCGYDTSRPATGEEYKIRVCRSTSVTGPFVDKDGASCTNGGGTTVLASHGSVYGPGGQGIMTDPKAGTVLYYHYVDTNVGYADGDKKFGWNTLSWSDGWPSV</sequence>
<comment type="pathway">
    <text evidence="2 7">Glycan metabolism; L-arabinan degradation.</text>
</comment>
<keyword evidence="5 7" id="KW-0378">Hydrolase</keyword>
<dbReference type="PANTHER" id="PTHR43301">
    <property type="entry name" value="ARABINAN ENDO-1,5-ALPHA-L-ARABINOSIDASE"/>
    <property type="match status" value="1"/>
</dbReference>
<evidence type="ECO:0000256" key="3">
    <source>
        <dbReference type="ARBA" id="ARBA00009865"/>
    </source>
</evidence>
<dbReference type="EC" id="3.2.1.99" evidence="4 7"/>
<evidence type="ECO:0000256" key="4">
    <source>
        <dbReference type="ARBA" id="ARBA00012586"/>
    </source>
</evidence>
<dbReference type="Proteomes" id="UP001320420">
    <property type="component" value="Unassembled WGS sequence"/>
</dbReference>
<feature type="active site" description="Proton donor" evidence="8">
    <location>
        <position position="203"/>
    </location>
</feature>
<evidence type="ECO:0000256" key="7">
    <source>
        <dbReference type="PIRNR" id="PIRNR026534"/>
    </source>
</evidence>
<proteinExistence type="inferred from homology"/>
<dbReference type="AlphaFoldDB" id="A0AAN9UWV8"/>
<name>A0AAN9UWV8_9PEZI</name>
<dbReference type="CDD" id="cd18831">
    <property type="entry name" value="GH43_AnAbnA-like"/>
    <property type="match status" value="1"/>
</dbReference>
<gene>
    <name evidence="11" type="ORF">SLS62_002840</name>
</gene>
<evidence type="ECO:0000256" key="6">
    <source>
        <dbReference type="ARBA" id="ARBA00023295"/>
    </source>
</evidence>
<dbReference type="InterPro" id="IPR023296">
    <property type="entry name" value="Glyco_hydro_beta-prop_sf"/>
</dbReference>
<accession>A0AAN9UWV8</accession>
<dbReference type="EMBL" id="JAKJXP020000015">
    <property type="protein sequence ID" value="KAK7755026.1"/>
    <property type="molecule type" value="Genomic_DNA"/>
</dbReference>
<dbReference type="SUPFAM" id="SSF75005">
    <property type="entry name" value="Arabinanase/levansucrase/invertase"/>
    <property type="match status" value="1"/>
</dbReference>
<dbReference type="Gene3D" id="2.115.10.20">
    <property type="entry name" value="Glycosyl hydrolase domain, family 43"/>
    <property type="match status" value="1"/>
</dbReference>
<dbReference type="GO" id="GO:0005975">
    <property type="term" value="P:carbohydrate metabolic process"/>
    <property type="evidence" value="ECO:0007669"/>
    <property type="project" value="InterPro"/>
</dbReference>
<evidence type="ECO:0000256" key="9">
    <source>
        <dbReference type="PIRSR" id="PIRSR606710-2"/>
    </source>
</evidence>
<evidence type="ECO:0000256" key="2">
    <source>
        <dbReference type="ARBA" id="ARBA00004834"/>
    </source>
</evidence>
<organism evidence="11 12">
    <name type="scientific">Diatrype stigma</name>
    <dbReference type="NCBI Taxonomy" id="117547"/>
    <lineage>
        <taxon>Eukaryota</taxon>
        <taxon>Fungi</taxon>
        <taxon>Dikarya</taxon>
        <taxon>Ascomycota</taxon>
        <taxon>Pezizomycotina</taxon>
        <taxon>Sordariomycetes</taxon>
        <taxon>Xylariomycetidae</taxon>
        <taxon>Xylariales</taxon>
        <taxon>Diatrypaceae</taxon>
        <taxon>Diatrype</taxon>
    </lineage>
</organism>